<dbReference type="Pfam" id="PF13489">
    <property type="entry name" value="Methyltransf_23"/>
    <property type="match status" value="1"/>
</dbReference>
<evidence type="ECO:0000313" key="1">
    <source>
        <dbReference type="EMBL" id="KKN67011.1"/>
    </source>
</evidence>
<dbReference type="AlphaFoldDB" id="A0A0F9V0H5"/>
<dbReference type="EMBL" id="LAZR01000485">
    <property type="protein sequence ID" value="KKN67011.1"/>
    <property type="molecule type" value="Genomic_DNA"/>
</dbReference>
<accession>A0A0F9V0H5</accession>
<dbReference type="InterPro" id="IPR029063">
    <property type="entry name" value="SAM-dependent_MTases_sf"/>
</dbReference>
<name>A0A0F9V0H5_9ZZZZ</name>
<dbReference type="CDD" id="cd02440">
    <property type="entry name" value="AdoMet_MTases"/>
    <property type="match status" value="1"/>
</dbReference>
<protein>
    <recommendedName>
        <fullName evidence="2">Methyltransferase type 11 domain-containing protein</fullName>
    </recommendedName>
</protein>
<proteinExistence type="predicted"/>
<dbReference type="Gene3D" id="3.40.50.150">
    <property type="entry name" value="Vaccinia Virus protein VP39"/>
    <property type="match status" value="1"/>
</dbReference>
<sequence>MSIQTEIRINKMKQMLEEGKTLEVGIGENRVKEGKRITLDCVEKYKPNLLCDLNEEAIPLDDGTVKVVIAGEVLEHLQNPFNVVREFYRVLKPNGILIISVPNVCSLVNRINMLLGKLPLHCAKAFDEVTPERHIVDFNLRSLKEVIEKAGFEIEEVTSNGLITNGILITKYIPTSWGETLIIKARK</sequence>
<gene>
    <name evidence="1" type="ORF">LCGC14_0465650</name>
</gene>
<organism evidence="1">
    <name type="scientific">marine sediment metagenome</name>
    <dbReference type="NCBI Taxonomy" id="412755"/>
    <lineage>
        <taxon>unclassified sequences</taxon>
        <taxon>metagenomes</taxon>
        <taxon>ecological metagenomes</taxon>
    </lineage>
</organism>
<evidence type="ECO:0008006" key="2">
    <source>
        <dbReference type="Google" id="ProtNLM"/>
    </source>
</evidence>
<dbReference type="SUPFAM" id="SSF53335">
    <property type="entry name" value="S-adenosyl-L-methionine-dependent methyltransferases"/>
    <property type="match status" value="1"/>
</dbReference>
<reference evidence="1" key="1">
    <citation type="journal article" date="2015" name="Nature">
        <title>Complex archaea that bridge the gap between prokaryotes and eukaryotes.</title>
        <authorList>
            <person name="Spang A."/>
            <person name="Saw J.H."/>
            <person name="Jorgensen S.L."/>
            <person name="Zaremba-Niedzwiedzka K."/>
            <person name="Martijn J."/>
            <person name="Lind A.E."/>
            <person name="van Eijk R."/>
            <person name="Schleper C."/>
            <person name="Guy L."/>
            <person name="Ettema T.J."/>
        </authorList>
    </citation>
    <scope>NUCLEOTIDE SEQUENCE</scope>
</reference>
<comment type="caution">
    <text evidence="1">The sequence shown here is derived from an EMBL/GenBank/DDBJ whole genome shotgun (WGS) entry which is preliminary data.</text>
</comment>